<dbReference type="EMBL" id="FXWH01000002">
    <property type="protein sequence ID" value="SMQ79917.1"/>
    <property type="molecule type" value="Genomic_DNA"/>
</dbReference>
<dbReference type="NCBIfam" id="TIGR00254">
    <property type="entry name" value="GGDEF"/>
    <property type="match status" value="1"/>
</dbReference>
<dbReference type="FunFam" id="3.20.20.450:FF:000001">
    <property type="entry name" value="Cyclic di-GMP phosphodiesterase yahA"/>
    <property type="match status" value="1"/>
</dbReference>
<dbReference type="Gene3D" id="3.20.20.450">
    <property type="entry name" value="EAL domain"/>
    <property type="match status" value="1"/>
</dbReference>
<dbReference type="AlphaFoldDB" id="A0A1Y6G235"/>
<evidence type="ECO:0000259" key="4">
    <source>
        <dbReference type="PROSITE" id="PS50883"/>
    </source>
</evidence>
<keyword evidence="7" id="KW-1185">Reference proteome</keyword>
<protein>
    <recommendedName>
        <fullName evidence="1">cyclic-guanylate-specific phosphodiesterase</fullName>
        <ecNumber evidence="1">3.1.4.52</ecNumber>
    </recommendedName>
</protein>
<keyword evidence="3" id="KW-1133">Transmembrane helix</keyword>
<dbReference type="OrthoDB" id="8553030at2"/>
<dbReference type="InterPro" id="IPR043128">
    <property type="entry name" value="Rev_trsase/Diguanyl_cyclase"/>
</dbReference>
<dbReference type="PROSITE" id="PS50883">
    <property type="entry name" value="EAL"/>
    <property type="match status" value="1"/>
</dbReference>
<feature type="transmembrane region" description="Helical" evidence="3">
    <location>
        <begin position="12"/>
        <end position="31"/>
    </location>
</feature>
<dbReference type="InterPro" id="IPR029787">
    <property type="entry name" value="Nucleotide_cyclase"/>
</dbReference>
<sequence>MFLISQTIEGYTHFTQGMLLFAFALLLRHYFSAYQRHYLRYWSFASAVFGLSEVTRFIAMQASPSLLPDYSLIIDSLLAVSLASQYLAIVFLAIGVFHITRGELPITAVRRLIYYGAITAGLVSVAAFSLVPELAHLESSIGLAAKFSVTGLAVVILSALIIRSAPAAVGPRLIATAFFLIGVKNLTVTFLILTTVFNIDLSLVLAIKALLNLTFLMLAALGVIIWLLESERNNTVMAIQRAEYLNTHDALTGVENREQLVNKIPVFIDYCRGNGRHLTVMLVGINRFKAINDMLGIRGGDRVLVELAERLTNFQPQPLAVARISGDVFAVMFDHLKRRSFILDLAEELLGRLQKTMQIDGRSINISCALGISRFPQHGTRAELLINKATIALANAKLIDNDSVIFYERGMDEPYTRLVDLEPDLKRALKEDEFLLYLQPFEEARTGELCGFEALIRWQHPTRGLIGPGEFLPFIEQLGMASELDDWVLEHAAQLIKRWQGQFDTLVPLAVNISAKHFQQPQLTQKLKDLLKKHNLSADLLELEITENVAMSDIKTGMNVISQLQGMGLKVAIDDFGTGYSSLAYLRRLPIDRIKIDRSFIAELQESDADATIVKALIRLSHGLGKRVVAEGVEKEHQHQLLKELGCDVIQGYYYSPPVAEAHAADMLARIQTQAAVSQ</sequence>
<dbReference type="Proteomes" id="UP000194450">
    <property type="component" value="Unassembled WGS sequence"/>
</dbReference>
<dbReference type="InterPro" id="IPR000160">
    <property type="entry name" value="GGDEF_dom"/>
</dbReference>
<dbReference type="SUPFAM" id="SSF55073">
    <property type="entry name" value="Nucleotide cyclase"/>
    <property type="match status" value="1"/>
</dbReference>
<feature type="transmembrane region" description="Helical" evidence="3">
    <location>
        <begin position="112"/>
        <end position="131"/>
    </location>
</feature>
<dbReference type="RefSeq" id="WP_086434977.1">
    <property type="nucleotide sequence ID" value="NZ_FXWH01000002.1"/>
</dbReference>
<dbReference type="GO" id="GO:0071111">
    <property type="term" value="F:cyclic-guanylate-specific phosphodiesterase activity"/>
    <property type="evidence" value="ECO:0007669"/>
    <property type="project" value="UniProtKB-EC"/>
</dbReference>
<dbReference type="SUPFAM" id="SSF141868">
    <property type="entry name" value="EAL domain-like"/>
    <property type="match status" value="1"/>
</dbReference>
<organism evidence="6 7">
    <name type="scientific">Pseudidiomarina planktonica</name>
    <dbReference type="NCBI Taxonomy" id="1323738"/>
    <lineage>
        <taxon>Bacteria</taxon>
        <taxon>Pseudomonadati</taxon>
        <taxon>Pseudomonadota</taxon>
        <taxon>Gammaproteobacteria</taxon>
        <taxon>Alteromonadales</taxon>
        <taxon>Idiomarinaceae</taxon>
        <taxon>Pseudidiomarina</taxon>
    </lineage>
</organism>
<evidence type="ECO:0000256" key="1">
    <source>
        <dbReference type="ARBA" id="ARBA00012282"/>
    </source>
</evidence>
<evidence type="ECO:0000313" key="7">
    <source>
        <dbReference type="Proteomes" id="UP000194450"/>
    </source>
</evidence>
<keyword evidence="3" id="KW-0812">Transmembrane</keyword>
<feature type="transmembrane region" description="Helical" evidence="3">
    <location>
        <begin position="174"/>
        <end position="197"/>
    </location>
</feature>
<dbReference type="InterPro" id="IPR050706">
    <property type="entry name" value="Cyclic-di-GMP_PDE-like"/>
</dbReference>
<dbReference type="CDD" id="cd01948">
    <property type="entry name" value="EAL"/>
    <property type="match status" value="1"/>
</dbReference>
<feature type="domain" description="EAL" evidence="4">
    <location>
        <begin position="418"/>
        <end position="672"/>
    </location>
</feature>
<dbReference type="CDD" id="cd01949">
    <property type="entry name" value="GGDEF"/>
    <property type="match status" value="1"/>
</dbReference>
<evidence type="ECO:0000256" key="2">
    <source>
        <dbReference type="ARBA" id="ARBA00022636"/>
    </source>
</evidence>
<dbReference type="InterPro" id="IPR001633">
    <property type="entry name" value="EAL_dom"/>
</dbReference>
<feature type="transmembrane region" description="Helical" evidence="3">
    <location>
        <begin position="143"/>
        <end position="162"/>
    </location>
</feature>
<reference evidence="7" key="1">
    <citation type="submission" date="2017-04" db="EMBL/GenBank/DDBJ databases">
        <authorList>
            <person name="Varghese N."/>
            <person name="Submissions S."/>
        </authorList>
    </citation>
    <scope>NUCLEOTIDE SEQUENCE [LARGE SCALE GENOMIC DNA]</scope>
</reference>
<dbReference type="SMART" id="SM00267">
    <property type="entry name" value="GGDEF"/>
    <property type="match status" value="1"/>
</dbReference>
<dbReference type="Pfam" id="PF00990">
    <property type="entry name" value="GGDEF"/>
    <property type="match status" value="1"/>
</dbReference>
<gene>
    <name evidence="6" type="ORF">SAMN06297229_1839</name>
</gene>
<keyword evidence="2" id="KW-0973">c-di-GMP</keyword>
<accession>A0A1Y6G235</accession>
<keyword evidence="3" id="KW-0472">Membrane</keyword>
<evidence type="ECO:0000259" key="5">
    <source>
        <dbReference type="PROSITE" id="PS50887"/>
    </source>
</evidence>
<feature type="domain" description="GGDEF" evidence="5">
    <location>
        <begin position="276"/>
        <end position="409"/>
    </location>
</feature>
<evidence type="ECO:0000256" key="3">
    <source>
        <dbReference type="SAM" id="Phobius"/>
    </source>
</evidence>
<evidence type="ECO:0000313" key="6">
    <source>
        <dbReference type="EMBL" id="SMQ79917.1"/>
    </source>
</evidence>
<feature type="transmembrane region" description="Helical" evidence="3">
    <location>
        <begin position="203"/>
        <end position="228"/>
    </location>
</feature>
<dbReference type="SMART" id="SM00052">
    <property type="entry name" value="EAL"/>
    <property type="match status" value="1"/>
</dbReference>
<dbReference type="InterPro" id="IPR035919">
    <property type="entry name" value="EAL_sf"/>
</dbReference>
<dbReference type="Pfam" id="PF00563">
    <property type="entry name" value="EAL"/>
    <property type="match status" value="1"/>
</dbReference>
<dbReference type="PANTHER" id="PTHR33121">
    <property type="entry name" value="CYCLIC DI-GMP PHOSPHODIESTERASE PDEF"/>
    <property type="match status" value="1"/>
</dbReference>
<dbReference type="Gene3D" id="3.30.70.270">
    <property type="match status" value="1"/>
</dbReference>
<name>A0A1Y6G235_9GAMM</name>
<feature type="transmembrane region" description="Helical" evidence="3">
    <location>
        <begin position="38"/>
        <end position="58"/>
    </location>
</feature>
<dbReference type="PROSITE" id="PS50887">
    <property type="entry name" value="GGDEF"/>
    <property type="match status" value="1"/>
</dbReference>
<feature type="transmembrane region" description="Helical" evidence="3">
    <location>
        <begin position="78"/>
        <end position="100"/>
    </location>
</feature>
<dbReference type="PANTHER" id="PTHR33121:SF71">
    <property type="entry name" value="OXYGEN SENSOR PROTEIN DOSP"/>
    <property type="match status" value="1"/>
</dbReference>
<dbReference type="EC" id="3.1.4.52" evidence="1"/>
<proteinExistence type="predicted"/>